<keyword evidence="2" id="KW-1133">Transmembrane helix</keyword>
<evidence type="ECO:0000256" key="1">
    <source>
        <dbReference type="SAM" id="MobiDB-lite"/>
    </source>
</evidence>
<keyword evidence="4" id="KW-1185">Reference proteome</keyword>
<feature type="region of interest" description="Disordered" evidence="1">
    <location>
        <begin position="1"/>
        <end position="25"/>
    </location>
</feature>
<proteinExistence type="predicted"/>
<evidence type="ECO:0000256" key="2">
    <source>
        <dbReference type="SAM" id="Phobius"/>
    </source>
</evidence>
<feature type="region of interest" description="Disordered" evidence="1">
    <location>
        <begin position="173"/>
        <end position="200"/>
    </location>
</feature>
<gene>
    <name evidence="3" type="ORF">DMC30DRAFT_201280</name>
</gene>
<evidence type="ECO:0000313" key="3">
    <source>
        <dbReference type="EMBL" id="TNY21456.1"/>
    </source>
</evidence>
<feature type="compositionally biased region" description="Low complexity" evidence="1">
    <location>
        <begin position="10"/>
        <end position="25"/>
    </location>
</feature>
<dbReference type="Proteomes" id="UP000311382">
    <property type="component" value="Unassembled WGS sequence"/>
</dbReference>
<sequence>MDPHHRRHSIGSSTGSLSDDLLFSGSAHTAAPPLSSFFPYGVPHAAAAGDHSYASSEDTESGLALGPSTSGSRPPNGPPALVPLSTPHTPQTNAGAGAGAGGGRSPVPGRSRARAFSFLSTHDAAAAVYGERHDAAGLTPRSHSGATPFVGRAYESALDGAYGAEDEDADEVDVLGGARGGGGGGGGESSEDEDDDDDEGRGALEMREVRGRDGAAAGKARTGGYRTRFEPLEGYELAWMGVSAASVLGLTVAAVVLAFVG</sequence>
<feature type="region of interest" description="Disordered" evidence="1">
    <location>
        <begin position="51"/>
        <end position="111"/>
    </location>
</feature>
<evidence type="ECO:0000313" key="4">
    <source>
        <dbReference type="Proteomes" id="UP000311382"/>
    </source>
</evidence>
<feature type="compositionally biased region" description="Acidic residues" evidence="1">
    <location>
        <begin position="189"/>
        <end position="199"/>
    </location>
</feature>
<name>A0A5C5FYU0_9BASI</name>
<keyword evidence="2" id="KW-0812">Transmembrane</keyword>
<organism evidence="3 4">
    <name type="scientific">Rhodotorula diobovata</name>
    <dbReference type="NCBI Taxonomy" id="5288"/>
    <lineage>
        <taxon>Eukaryota</taxon>
        <taxon>Fungi</taxon>
        <taxon>Dikarya</taxon>
        <taxon>Basidiomycota</taxon>
        <taxon>Pucciniomycotina</taxon>
        <taxon>Microbotryomycetes</taxon>
        <taxon>Sporidiobolales</taxon>
        <taxon>Sporidiobolaceae</taxon>
        <taxon>Rhodotorula</taxon>
    </lineage>
</organism>
<reference evidence="3 4" key="1">
    <citation type="submission" date="2019-03" db="EMBL/GenBank/DDBJ databases">
        <title>Rhodosporidium diobovatum UCD-FST 08-225 genome sequencing, assembly, and annotation.</title>
        <authorList>
            <person name="Fakankun I.U."/>
            <person name="Fristensky B."/>
            <person name="Levin D.B."/>
        </authorList>
    </citation>
    <scope>NUCLEOTIDE SEQUENCE [LARGE SCALE GENOMIC DNA]</scope>
    <source>
        <strain evidence="3 4">UCD-FST 08-225</strain>
    </source>
</reference>
<feature type="transmembrane region" description="Helical" evidence="2">
    <location>
        <begin position="237"/>
        <end position="260"/>
    </location>
</feature>
<keyword evidence="2" id="KW-0472">Membrane</keyword>
<feature type="compositionally biased region" description="Gly residues" evidence="1">
    <location>
        <begin position="177"/>
        <end position="188"/>
    </location>
</feature>
<dbReference type="AlphaFoldDB" id="A0A5C5FYU0"/>
<accession>A0A5C5FYU0</accession>
<dbReference type="EMBL" id="SOZI01000043">
    <property type="protein sequence ID" value="TNY21456.1"/>
    <property type="molecule type" value="Genomic_DNA"/>
</dbReference>
<comment type="caution">
    <text evidence="3">The sequence shown here is derived from an EMBL/GenBank/DDBJ whole genome shotgun (WGS) entry which is preliminary data.</text>
</comment>
<protein>
    <submittedName>
        <fullName evidence="3">Uncharacterized protein</fullName>
    </submittedName>
</protein>